<keyword evidence="3 7" id="KW-0863">Zinc-finger</keyword>
<dbReference type="PANTHER" id="PTHR45988:SF18">
    <property type="entry name" value="C2H2-TYPE ZINC FINGER FAMILY PROTEIN"/>
    <property type="match status" value="1"/>
</dbReference>
<dbReference type="PROSITE" id="PS00028">
    <property type="entry name" value="ZINC_FINGER_C2H2_1"/>
    <property type="match status" value="3"/>
</dbReference>
<evidence type="ECO:0000256" key="4">
    <source>
        <dbReference type="ARBA" id="ARBA00022833"/>
    </source>
</evidence>
<evidence type="ECO:0000259" key="9">
    <source>
        <dbReference type="PROSITE" id="PS50157"/>
    </source>
</evidence>
<dbReference type="InterPro" id="IPR013087">
    <property type="entry name" value="Znf_C2H2_type"/>
</dbReference>
<evidence type="ECO:0000256" key="6">
    <source>
        <dbReference type="ARBA" id="ARBA00023163"/>
    </source>
</evidence>
<feature type="domain" description="C2H2-type" evidence="9">
    <location>
        <begin position="40"/>
        <end position="67"/>
    </location>
</feature>
<protein>
    <recommendedName>
        <fullName evidence="9">C2H2-type domain-containing protein</fullName>
    </recommendedName>
</protein>
<evidence type="ECO:0000256" key="2">
    <source>
        <dbReference type="ARBA" id="ARBA00022737"/>
    </source>
</evidence>
<feature type="domain" description="C2H2-type" evidence="9">
    <location>
        <begin position="102"/>
        <end position="129"/>
    </location>
</feature>
<evidence type="ECO:0000256" key="5">
    <source>
        <dbReference type="ARBA" id="ARBA00023015"/>
    </source>
</evidence>
<keyword evidence="5" id="KW-0805">Transcription regulation</keyword>
<dbReference type="InterPro" id="IPR036236">
    <property type="entry name" value="Znf_C2H2_sf"/>
</dbReference>
<keyword evidence="11" id="KW-1185">Reference proteome</keyword>
<dbReference type="Gene3D" id="3.30.160.60">
    <property type="entry name" value="Classic Zinc Finger"/>
    <property type="match status" value="1"/>
</dbReference>
<keyword evidence="2" id="KW-0677">Repeat</keyword>
<keyword evidence="6" id="KW-0804">Transcription</keyword>
<keyword evidence="1" id="KW-0479">Metal-binding</keyword>
<name>A0A5P1FM46_ASPOF</name>
<dbReference type="GO" id="GO:0005634">
    <property type="term" value="C:nucleus"/>
    <property type="evidence" value="ECO:0007669"/>
    <property type="project" value="TreeGrafter"/>
</dbReference>
<feature type="region of interest" description="Disordered" evidence="8">
    <location>
        <begin position="1"/>
        <end position="30"/>
    </location>
</feature>
<accession>A0A5P1FM46</accession>
<evidence type="ECO:0000256" key="8">
    <source>
        <dbReference type="SAM" id="MobiDB-lite"/>
    </source>
</evidence>
<dbReference type="EMBL" id="CM007381">
    <property type="protein sequence ID" value="ONK79308.1"/>
    <property type="molecule type" value="Genomic_DNA"/>
</dbReference>
<dbReference type="SUPFAM" id="SSF57667">
    <property type="entry name" value="beta-beta-alpha zinc fingers"/>
    <property type="match status" value="2"/>
</dbReference>
<dbReference type="AlphaFoldDB" id="A0A5P1FM46"/>
<evidence type="ECO:0000256" key="1">
    <source>
        <dbReference type="ARBA" id="ARBA00022723"/>
    </source>
</evidence>
<reference evidence="11" key="1">
    <citation type="journal article" date="2017" name="Nat. Commun.">
        <title>The asparagus genome sheds light on the origin and evolution of a young Y chromosome.</title>
        <authorList>
            <person name="Harkess A."/>
            <person name="Zhou J."/>
            <person name="Xu C."/>
            <person name="Bowers J.E."/>
            <person name="Van der Hulst R."/>
            <person name="Ayyampalayam S."/>
            <person name="Mercati F."/>
            <person name="Riccardi P."/>
            <person name="McKain M.R."/>
            <person name="Kakrana A."/>
            <person name="Tang H."/>
            <person name="Ray J."/>
            <person name="Groenendijk J."/>
            <person name="Arikit S."/>
            <person name="Mathioni S.M."/>
            <person name="Nakano M."/>
            <person name="Shan H."/>
            <person name="Telgmann-Rauber A."/>
            <person name="Kanno A."/>
            <person name="Yue Z."/>
            <person name="Chen H."/>
            <person name="Li W."/>
            <person name="Chen Y."/>
            <person name="Xu X."/>
            <person name="Zhang Y."/>
            <person name="Luo S."/>
            <person name="Chen H."/>
            <person name="Gao J."/>
            <person name="Mao Z."/>
            <person name="Pires J.C."/>
            <person name="Luo M."/>
            <person name="Kudrna D."/>
            <person name="Wing R.A."/>
            <person name="Meyers B.C."/>
            <person name="Yi K."/>
            <person name="Kong H."/>
            <person name="Lavrijsen P."/>
            <person name="Sunseri F."/>
            <person name="Falavigna A."/>
            <person name="Ye Y."/>
            <person name="Leebens-Mack J.H."/>
            <person name="Chen G."/>
        </authorList>
    </citation>
    <scope>NUCLEOTIDE SEQUENCE [LARGE SCALE GENOMIC DNA]</scope>
    <source>
        <strain evidence="11">cv. DH0086</strain>
    </source>
</reference>
<sequence>MVSTGKCRLGLKSKLSKPRDSNKTISAKSTTNLNSCNEPPACPECKKIFPSQKALYGHMRCHPNRHYRGVNKPVRRSADTAEHAAAKILVIMSKSTVLTPIYQCSTCKKTFSTHEALGGHTASHNKQRSNVAEIMEGSKDSGVFSERRCKHCNETFATGQALGGHMRRHYNGILARGRGQSVEIVENKHHAPENVRVEINLNGPPPESDGEQR</sequence>
<proteinExistence type="predicted"/>
<evidence type="ECO:0000313" key="10">
    <source>
        <dbReference type="EMBL" id="ONK79308.1"/>
    </source>
</evidence>
<dbReference type="PROSITE" id="PS50157">
    <property type="entry name" value="ZINC_FINGER_C2H2_2"/>
    <property type="match status" value="3"/>
</dbReference>
<dbReference type="PANTHER" id="PTHR45988">
    <property type="entry name" value="C2H2 TYPE ZINC FINGER TRANSCRIPTION FACTOR FAMILY-RELATED"/>
    <property type="match status" value="1"/>
</dbReference>
<evidence type="ECO:0000256" key="3">
    <source>
        <dbReference type="ARBA" id="ARBA00022771"/>
    </source>
</evidence>
<evidence type="ECO:0000313" key="11">
    <source>
        <dbReference type="Proteomes" id="UP000243459"/>
    </source>
</evidence>
<gene>
    <name evidence="10" type="ORF">A4U43_C01F5050</name>
</gene>
<dbReference type="Proteomes" id="UP000243459">
    <property type="component" value="Chromosome 1"/>
</dbReference>
<dbReference type="GO" id="GO:0000976">
    <property type="term" value="F:transcription cis-regulatory region binding"/>
    <property type="evidence" value="ECO:0007669"/>
    <property type="project" value="TreeGrafter"/>
</dbReference>
<dbReference type="Gramene" id="ONK79308">
    <property type="protein sequence ID" value="ONK79308"/>
    <property type="gene ID" value="A4U43_C01F5050"/>
</dbReference>
<keyword evidence="4" id="KW-0862">Zinc</keyword>
<organism evidence="10 11">
    <name type="scientific">Asparagus officinalis</name>
    <name type="common">Garden asparagus</name>
    <dbReference type="NCBI Taxonomy" id="4686"/>
    <lineage>
        <taxon>Eukaryota</taxon>
        <taxon>Viridiplantae</taxon>
        <taxon>Streptophyta</taxon>
        <taxon>Embryophyta</taxon>
        <taxon>Tracheophyta</taxon>
        <taxon>Spermatophyta</taxon>
        <taxon>Magnoliopsida</taxon>
        <taxon>Liliopsida</taxon>
        <taxon>Asparagales</taxon>
        <taxon>Asparagaceae</taxon>
        <taxon>Asparagoideae</taxon>
        <taxon>Asparagus</taxon>
    </lineage>
</organism>
<dbReference type="OMA" id="FSERRCK"/>
<feature type="domain" description="C2H2-type" evidence="9">
    <location>
        <begin position="147"/>
        <end position="169"/>
    </location>
</feature>
<dbReference type="InterPro" id="IPR044653">
    <property type="entry name" value="AZF1/2/3-like"/>
</dbReference>
<dbReference type="GO" id="GO:0008270">
    <property type="term" value="F:zinc ion binding"/>
    <property type="evidence" value="ECO:0007669"/>
    <property type="project" value="UniProtKB-KW"/>
</dbReference>
<evidence type="ECO:0000256" key="7">
    <source>
        <dbReference type="PROSITE-ProRule" id="PRU00042"/>
    </source>
</evidence>
<dbReference type="SMART" id="SM00355">
    <property type="entry name" value="ZnF_C2H2"/>
    <property type="match status" value="3"/>
</dbReference>
<dbReference type="Pfam" id="PF13912">
    <property type="entry name" value="zf-C2H2_6"/>
    <property type="match status" value="3"/>
</dbReference>
<dbReference type="GO" id="GO:0003700">
    <property type="term" value="F:DNA-binding transcription factor activity"/>
    <property type="evidence" value="ECO:0007669"/>
    <property type="project" value="InterPro"/>
</dbReference>